<dbReference type="InterPro" id="IPR036959">
    <property type="entry name" value="Peptidase_C12_UCH_sf"/>
</dbReference>
<dbReference type="EMBL" id="JBHFEH010000017">
    <property type="protein sequence ID" value="KAL2054007.1"/>
    <property type="molecule type" value="Genomic_DNA"/>
</dbReference>
<reference evidence="10 11" key="1">
    <citation type="submission" date="2024-09" db="EMBL/GenBank/DDBJ databases">
        <title>Rethinking Asexuality: The Enigmatic Case of Functional Sexual Genes in Lepraria (Stereocaulaceae).</title>
        <authorList>
            <person name="Doellman M."/>
            <person name="Sun Y."/>
            <person name="Barcenas-Pena A."/>
            <person name="Lumbsch H.T."/>
            <person name="Grewe F."/>
        </authorList>
    </citation>
    <scope>NUCLEOTIDE SEQUENCE [LARGE SCALE GENOMIC DNA]</scope>
    <source>
        <strain evidence="10 11">Grewe 0041</strain>
    </source>
</reference>
<dbReference type="Gene3D" id="3.40.532.10">
    <property type="entry name" value="Peptidase C12, ubiquitin carboxyl-terminal hydrolase"/>
    <property type="match status" value="2"/>
</dbReference>
<comment type="similarity">
    <text evidence="2 7 8">Belongs to the peptidase C12 family.</text>
</comment>
<comment type="caution">
    <text evidence="7">Lacks conserved residue(s) required for the propagation of feature annotation.</text>
</comment>
<name>A0ABR4B822_9LECA</name>
<keyword evidence="11" id="KW-1185">Reference proteome</keyword>
<evidence type="ECO:0000256" key="3">
    <source>
        <dbReference type="ARBA" id="ARBA00022670"/>
    </source>
</evidence>
<keyword evidence="3 8" id="KW-0645">Protease</keyword>
<accession>A0ABR4B822</accession>
<evidence type="ECO:0000256" key="1">
    <source>
        <dbReference type="ARBA" id="ARBA00000707"/>
    </source>
</evidence>
<evidence type="ECO:0000256" key="5">
    <source>
        <dbReference type="ARBA" id="ARBA00022801"/>
    </source>
</evidence>
<evidence type="ECO:0000259" key="9">
    <source>
        <dbReference type="PROSITE" id="PS52048"/>
    </source>
</evidence>
<keyword evidence="5 8" id="KW-0378">Hydrolase</keyword>
<evidence type="ECO:0000256" key="4">
    <source>
        <dbReference type="ARBA" id="ARBA00022786"/>
    </source>
</evidence>
<dbReference type="SUPFAM" id="SSF54001">
    <property type="entry name" value="Cysteine proteinases"/>
    <property type="match status" value="1"/>
</dbReference>
<dbReference type="InterPro" id="IPR001578">
    <property type="entry name" value="Peptidase_C12_UCH"/>
</dbReference>
<protein>
    <recommendedName>
        <fullName evidence="8">Ubiquitin carboxyl-terminal hydrolase</fullName>
        <ecNumber evidence="8">3.4.19.12</ecNumber>
    </recommendedName>
</protein>
<feature type="domain" description="UCH catalytic" evidence="9">
    <location>
        <begin position="6"/>
        <end position="213"/>
    </location>
</feature>
<dbReference type="InterPro" id="IPR038765">
    <property type="entry name" value="Papain-like_cys_pep_sf"/>
</dbReference>
<evidence type="ECO:0000256" key="2">
    <source>
        <dbReference type="ARBA" id="ARBA00009326"/>
    </source>
</evidence>
<proteinExistence type="inferred from homology"/>
<evidence type="ECO:0000256" key="6">
    <source>
        <dbReference type="ARBA" id="ARBA00022807"/>
    </source>
</evidence>
<keyword evidence="4 8" id="KW-0833">Ubl conjugation pathway</keyword>
<dbReference type="Proteomes" id="UP001590951">
    <property type="component" value="Unassembled WGS sequence"/>
</dbReference>
<evidence type="ECO:0000256" key="7">
    <source>
        <dbReference type="PROSITE-ProRule" id="PRU01393"/>
    </source>
</evidence>
<dbReference type="PROSITE" id="PS52048">
    <property type="entry name" value="UCH_DOMAIN"/>
    <property type="match status" value="1"/>
</dbReference>
<dbReference type="Pfam" id="PF01088">
    <property type="entry name" value="Peptidase_C12"/>
    <property type="match status" value="2"/>
</dbReference>
<evidence type="ECO:0000313" key="10">
    <source>
        <dbReference type="EMBL" id="KAL2054007.1"/>
    </source>
</evidence>
<dbReference type="PANTHER" id="PTHR10589">
    <property type="entry name" value="UBIQUITIN CARBOXYL-TERMINAL HYDROLASE"/>
    <property type="match status" value="1"/>
</dbReference>
<sequence>MSYTKHYIPLECNPEVFTDLIHLIGVSSVLEFQDFYSLEDPVLSANITCPVLALTLVFSTLGDYEEKVAAREAVISKNDGLEEGDDVIWFKQTIHNASELLKSYLSLSRLDRAKTLEDSEALETAHRVAALQGDSKVPENEEDEVDYHYVCLVKSSANHHLYGLDGDLDGPVNHGLIGTDGDLLDEPGLDFLMKYIKEKTGNDVGFSILTLVISSANTGADV</sequence>
<gene>
    <name evidence="10" type="ORF">ABVK25_005546</name>
</gene>
<comment type="catalytic activity">
    <reaction evidence="1 8">
        <text>Thiol-dependent hydrolysis of ester, thioester, amide, peptide and isopeptide bonds formed by the C-terminal Gly of ubiquitin (a 76-residue protein attached to proteins as an intracellular targeting signal).</text>
        <dbReference type="EC" id="3.4.19.12"/>
    </reaction>
</comment>
<dbReference type="EC" id="3.4.19.12" evidence="8"/>
<keyword evidence="6 8" id="KW-0788">Thiol protease</keyword>
<evidence type="ECO:0000256" key="8">
    <source>
        <dbReference type="RuleBase" id="RU361215"/>
    </source>
</evidence>
<dbReference type="PRINTS" id="PR00707">
    <property type="entry name" value="UBCTHYDRLASE"/>
</dbReference>
<dbReference type="PANTHER" id="PTHR10589:SF17">
    <property type="entry name" value="UBIQUITIN CARBOXYL-TERMINAL HYDROLASE"/>
    <property type="match status" value="1"/>
</dbReference>
<comment type="caution">
    <text evidence="10">The sequence shown here is derived from an EMBL/GenBank/DDBJ whole genome shotgun (WGS) entry which is preliminary data.</text>
</comment>
<organism evidence="10 11">
    <name type="scientific">Lepraria finkii</name>
    <dbReference type="NCBI Taxonomy" id="1340010"/>
    <lineage>
        <taxon>Eukaryota</taxon>
        <taxon>Fungi</taxon>
        <taxon>Dikarya</taxon>
        <taxon>Ascomycota</taxon>
        <taxon>Pezizomycotina</taxon>
        <taxon>Lecanoromycetes</taxon>
        <taxon>OSLEUM clade</taxon>
        <taxon>Lecanoromycetidae</taxon>
        <taxon>Lecanorales</taxon>
        <taxon>Lecanorineae</taxon>
        <taxon>Stereocaulaceae</taxon>
        <taxon>Lepraria</taxon>
    </lineage>
</organism>
<evidence type="ECO:0000313" key="11">
    <source>
        <dbReference type="Proteomes" id="UP001590951"/>
    </source>
</evidence>